<dbReference type="InterPro" id="IPR036047">
    <property type="entry name" value="F-box-like_dom_sf"/>
</dbReference>
<evidence type="ECO:0000313" key="3">
    <source>
        <dbReference type="EMBL" id="KAH3663882.1"/>
    </source>
</evidence>
<gene>
    <name evidence="3" type="ORF">OGAPHI_005285</name>
</gene>
<dbReference type="GO" id="GO:0019005">
    <property type="term" value="C:SCF ubiquitin ligase complex"/>
    <property type="evidence" value="ECO:0007669"/>
    <property type="project" value="TreeGrafter"/>
</dbReference>
<evidence type="ECO:0000313" key="4">
    <source>
        <dbReference type="Proteomes" id="UP000769157"/>
    </source>
</evidence>
<dbReference type="SUPFAM" id="SSF81383">
    <property type="entry name" value="F-box domain"/>
    <property type="match status" value="1"/>
</dbReference>
<dbReference type="GeneID" id="70237249"/>
<feature type="domain" description="F-box" evidence="2">
    <location>
        <begin position="83"/>
        <end position="140"/>
    </location>
</feature>
<organism evidence="3 4">
    <name type="scientific">Ogataea philodendri</name>
    <dbReference type="NCBI Taxonomy" id="1378263"/>
    <lineage>
        <taxon>Eukaryota</taxon>
        <taxon>Fungi</taxon>
        <taxon>Dikarya</taxon>
        <taxon>Ascomycota</taxon>
        <taxon>Saccharomycotina</taxon>
        <taxon>Pichiomycetes</taxon>
        <taxon>Pichiales</taxon>
        <taxon>Pichiaceae</taxon>
        <taxon>Ogataea</taxon>
    </lineage>
</organism>
<dbReference type="EMBL" id="JAEUBE010000366">
    <property type="protein sequence ID" value="KAH3663882.1"/>
    <property type="molecule type" value="Genomic_DNA"/>
</dbReference>
<accession>A0A9P8P2Z3</accession>
<dbReference type="SMART" id="SM00367">
    <property type="entry name" value="LRR_CC"/>
    <property type="match status" value="10"/>
</dbReference>
<proteinExistence type="predicted"/>
<dbReference type="OrthoDB" id="10257471at2759"/>
<dbReference type="InterPro" id="IPR032675">
    <property type="entry name" value="LRR_dom_sf"/>
</dbReference>
<keyword evidence="4" id="KW-1185">Reference proteome</keyword>
<comment type="caution">
    <text evidence="3">The sequence shown here is derived from an EMBL/GenBank/DDBJ whole genome shotgun (WGS) entry which is preliminary data.</text>
</comment>
<dbReference type="Pfam" id="PF25372">
    <property type="entry name" value="DUF7885"/>
    <property type="match status" value="2"/>
</dbReference>
<dbReference type="GO" id="GO:0031146">
    <property type="term" value="P:SCF-dependent proteasomal ubiquitin-dependent protein catabolic process"/>
    <property type="evidence" value="ECO:0007669"/>
    <property type="project" value="TreeGrafter"/>
</dbReference>
<dbReference type="PROSITE" id="PS50181">
    <property type="entry name" value="FBOX"/>
    <property type="match status" value="1"/>
</dbReference>
<feature type="region of interest" description="Disordered" evidence="1">
    <location>
        <begin position="29"/>
        <end position="55"/>
    </location>
</feature>
<name>A0A9P8P2Z3_9ASCO</name>
<evidence type="ECO:0000259" key="2">
    <source>
        <dbReference type="PROSITE" id="PS50181"/>
    </source>
</evidence>
<dbReference type="CDD" id="cd09917">
    <property type="entry name" value="F-box_SF"/>
    <property type="match status" value="1"/>
</dbReference>
<reference evidence="3" key="1">
    <citation type="journal article" date="2021" name="Open Biol.">
        <title>Shared evolutionary footprints suggest mitochondrial oxidative damage underlies multiple complex I losses in fungi.</title>
        <authorList>
            <person name="Schikora-Tamarit M.A."/>
            <person name="Marcet-Houben M."/>
            <person name="Nosek J."/>
            <person name="Gabaldon T."/>
        </authorList>
    </citation>
    <scope>NUCLEOTIDE SEQUENCE</scope>
    <source>
        <strain evidence="3">CBS6075</strain>
    </source>
</reference>
<feature type="compositionally biased region" description="Acidic residues" evidence="1">
    <location>
        <begin position="41"/>
        <end position="52"/>
    </location>
</feature>
<dbReference type="Pfam" id="PF12937">
    <property type="entry name" value="F-box-like"/>
    <property type="match status" value="1"/>
</dbReference>
<dbReference type="Proteomes" id="UP000769157">
    <property type="component" value="Unassembled WGS sequence"/>
</dbReference>
<dbReference type="PANTHER" id="PTHR13318">
    <property type="entry name" value="PARTNER OF PAIRED, ISOFORM B-RELATED"/>
    <property type="match status" value="1"/>
</dbReference>
<protein>
    <recommendedName>
        <fullName evidence="2">F-box domain-containing protein</fullName>
    </recommendedName>
</protein>
<evidence type="ECO:0000256" key="1">
    <source>
        <dbReference type="SAM" id="MobiDB-lite"/>
    </source>
</evidence>
<sequence>MSEQPNTNSSSLGSMSSLGSNVLGILTQKPSGRMAPLDGPLSDEEMNDPDTDNEQHARKLILRSKARTGSISSESGYNFSTINNPIAVLPPEILCVIFSYLNSKSDLISVALTCQYWANLIIELIWFRPGISSRTIFDKLGKVMNIPKTQTAWDYRMYIKRLNLSLVPHLVTNEYLDLFVGANNLERITLVNCSNISHDHISSIIKGCHRLQSIDLTGVKGIQDDIYHELANNCKRLQGLYAPGSFQVSKEAVMSLIHSCPLLKRVKLSDCNNVDDEVVNELVSRCPNLVEIDLHGCEKVTNESLHNLFSTLEFLKEFKISKNSNITYECFESKTGAQLCLDKLRILDFTQCSNITDRAVEKVIKLAPKLRNVVLSKCTAITDASLRAIATLGKNLHYVHLGHCSNITDFGAKDLIKSCYRLQYIDLACCTQLTNETVYELSQLPRLRRIGLVKCAQITDEGILALATNARNSDDTLERVHLSYCMNLTIYPIYRLLKACPKLTHISLTGVSQFLRPDITQFCREPPQEFNLHQKSIFCVFSGEGVAQLRNHLLQLFETPQDPEREAAELLEIIAAVIEGVDDVNDTLFSQDPIQRERLRVFVDTLDRFINEFHGLNVPRAHLELFGRCVFTRLPAEHVPRIQRFFQLLQNHPHQPQRLRQNANIGTRVRPEPRQAFRPAETELFQNMDDDEVMEDL</sequence>
<dbReference type="InterPro" id="IPR006553">
    <property type="entry name" value="Leu-rich_rpt_Cys-con_subtyp"/>
</dbReference>
<dbReference type="SUPFAM" id="SSF52047">
    <property type="entry name" value="RNI-like"/>
    <property type="match status" value="1"/>
</dbReference>
<dbReference type="AlphaFoldDB" id="A0A9P8P2Z3"/>
<dbReference type="InterPro" id="IPR001810">
    <property type="entry name" value="F-box_dom"/>
</dbReference>
<dbReference type="Gene3D" id="3.80.10.10">
    <property type="entry name" value="Ribonuclease Inhibitor"/>
    <property type="match status" value="2"/>
</dbReference>
<dbReference type="InterPro" id="IPR057207">
    <property type="entry name" value="FBXL15_LRR"/>
</dbReference>
<reference evidence="3" key="2">
    <citation type="submission" date="2021-01" db="EMBL/GenBank/DDBJ databases">
        <authorList>
            <person name="Schikora-Tamarit M.A."/>
        </authorList>
    </citation>
    <scope>NUCLEOTIDE SEQUENCE</scope>
    <source>
        <strain evidence="3">CBS6075</strain>
    </source>
</reference>
<dbReference type="RefSeq" id="XP_046060218.1">
    <property type="nucleotide sequence ID" value="XM_046206453.1"/>
</dbReference>